<dbReference type="Proteomes" id="UP000052268">
    <property type="component" value="Unassembled WGS sequence"/>
</dbReference>
<dbReference type="GO" id="GO:0004029">
    <property type="term" value="F:aldehyde dehydrogenase (NAD+) activity"/>
    <property type="evidence" value="ECO:0007669"/>
    <property type="project" value="TreeGrafter"/>
</dbReference>
<comment type="caution">
    <text evidence="2">The sequence shown here is derived from an EMBL/GenBank/DDBJ whole genome shotgun (WGS) entry which is preliminary data.</text>
</comment>
<organism evidence="2 3">
    <name type="scientific">Novosphingobium barchaimii LL02</name>
    <dbReference type="NCBI Taxonomy" id="1114963"/>
    <lineage>
        <taxon>Bacteria</taxon>
        <taxon>Pseudomonadati</taxon>
        <taxon>Pseudomonadota</taxon>
        <taxon>Alphaproteobacteria</taxon>
        <taxon>Sphingomonadales</taxon>
        <taxon>Sphingomonadaceae</taxon>
        <taxon>Novosphingobium</taxon>
    </lineage>
</organism>
<sequence>MIERPIIALTGATGFVGQAVLEAALEAGFAVRALTRRTQPERRNVDWVGGDLGNRAALDDLMRGVEGVIHVAGVVNAPDPAGFEEGNVTGTLNMIEAAIAAGVRRFVNVSSLSAREPELSAYGASKAKAEKFLMASPLDWTIVRPPAIYGPHDKEMFELFRAVRWGVMPMPKDGRASMIHVEDLARLLVALVPGDGEMVGEVTDGVSRRIFEPDDGKPQGWDHYETAMAIGWAMGKRPRVIGMSRGMLTMVARLDNFLRGTRAKMTLDRAAYFSHPDWVVSSEAAVPATLWQPRIETREGLKATAQWYREHKWL</sequence>
<dbReference type="GO" id="GO:0005737">
    <property type="term" value="C:cytoplasm"/>
    <property type="evidence" value="ECO:0007669"/>
    <property type="project" value="TreeGrafter"/>
</dbReference>
<dbReference type="SUPFAM" id="SSF51735">
    <property type="entry name" value="NAD(P)-binding Rossmann-fold domains"/>
    <property type="match status" value="1"/>
</dbReference>
<dbReference type="PANTHER" id="PTHR48079">
    <property type="entry name" value="PROTEIN YEEZ"/>
    <property type="match status" value="1"/>
</dbReference>
<gene>
    <name evidence="2" type="ORF">V474_17820</name>
</gene>
<dbReference type="InterPro" id="IPR051783">
    <property type="entry name" value="NAD(P)-dependent_oxidoreduct"/>
</dbReference>
<dbReference type="AlphaFoldDB" id="A0A0J7XV12"/>
<dbReference type="Pfam" id="PF13460">
    <property type="entry name" value="NAD_binding_10"/>
    <property type="match status" value="1"/>
</dbReference>
<name>A0A0J7XV12_9SPHN</name>
<dbReference type="Gene3D" id="3.40.50.720">
    <property type="entry name" value="NAD(P)-binding Rossmann-like Domain"/>
    <property type="match status" value="1"/>
</dbReference>
<protein>
    <submittedName>
        <fullName evidence="2">Epimerase</fullName>
    </submittedName>
</protein>
<dbReference type="PANTHER" id="PTHR48079:SF6">
    <property type="entry name" value="NAD(P)-BINDING DOMAIN-CONTAINING PROTEIN-RELATED"/>
    <property type="match status" value="1"/>
</dbReference>
<accession>A0A0J7XV12</accession>
<proteinExistence type="predicted"/>
<evidence type="ECO:0000259" key="1">
    <source>
        <dbReference type="Pfam" id="PF13460"/>
    </source>
</evidence>
<dbReference type="PATRIC" id="fig|1114963.3.peg.2401"/>
<reference evidence="2 3" key="1">
    <citation type="journal article" date="2015" name="G3 (Bethesda)">
        <title>Insights into Ongoing Evolution of the Hexachlorocyclohexane Catabolic Pathway from Comparative Genomics of Ten Sphingomonadaceae Strains.</title>
        <authorList>
            <person name="Pearce S.L."/>
            <person name="Oakeshott J.G."/>
            <person name="Pandey G."/>
        </authorList>
    </citation>
    <scope>NUCLEOTIDE SEQUENCE [LARGE SCALE GENOMIC DNA]</scope>
    <source>
        <strain evidence="2 3">LL02</strain>
    </source>
</reference>
<keyword evidence="3" id="KW-1185">Reference proteome</keyword>
<dbReference type="InterPro" id="IPR036291">
    <property type="entry name" value="NAD(P)-bd_dom_sf"/>
</dbReference>
<evidence type="ECO:0000313" key="2">
    <source>
        <dbReference type="EMBL" id="KMS54928.1"/>
    </source>
</evidence>
<dbReference type="EMBL" id="JACU01000005">
    <property type="protein sequence ID" value="KMS54928.1"/>
    <property type="molecule type" value="Genomic_DNA"/>
</dbReference>
<dbReference type="InterPro" id="IPR016040">
    <property type="entry name" value="NAD(P)-bd_dom"/>
</dbReference>
<evidence type="ECO:0000313" key="3">
    <source>
        <dbReference type="Proteomes" id="UP000052268"/>
    </source>
</evidence>
<feature type="domain" description="NAD(P)-binding" evidence="1">
    <location>
        <begin position="11"/>
        <end position="191"/>
    </location>
</feature>